<comment type="caution">
    <text evidence="1">The sequence shown here is derived from an EMBL/GenBank/DDBJ whole genome shotgun (WGS) entry which is preliminary data.</text>
</comment>
<organism evidence="1 2">
    <name type="scientific">Bauhinia variegata</name>
    <name type="common">Purple orchid tree</name>
    <name type="synonym">Phanera variegata</name>
    <dbReference type="NCBI Taxonomy" id="167791"/>
    <lineage>
        <taxon>Eukaryota</taxon>
        <taxon>Viridiplantae</taxon>
        <taxon>Streptophyta</taxon>
        <taxon>Embryophyta</taxon>
        <taxon>Tracheophyta</taxon>
        <taxon>Spermatophyta</taxon>
        <taxon>Magnoliopsida</taxon>
        <taxon>eudicotyledons</taxon>
        <taxon>Gunneridae</taxon>
        <taxon>Pentapetalae</taxon>
        <taxon>rosids</taxon>
        <taxon>fabids</taxon>
        <taxon>Fabales</taxon>
        <taxon>Fabaceae</taxon>
        <taxon>Cercidoideae</taxon>
        <taxon>Cercideae</taxon>
        <taxon>Bauhiniinae</taxon>
        <taxon>Bauhinia</taxon>
    </lineage>
</organism>
<evidence type="ECO:0000313" key="2">
    <source>
        <dbReference type="Proteomes" id="UP000828941"/>
    </source>
</evidence>
<reference evidence="1 2" key="1">
    <citation type="journal article" date="2022" name="DNA Res.">
        <title>Chromosomal-level genome assembly of the orchid tree Bauhinia variegata (Leguminosae; Cercidoideae) supports the allotetraploid origin hypothesis of Bauhinia.</title>
        <authorList>
            <person name="Zhong Y."/>
            <person name="Chen Y."/>
            <person name="Zheng D."/>
            <person name="Pang J."/>
            <person name="Liu Y."/>
            <person name="Luo S."/>
            <person name="Meng S."/>
            <person name="Qian L."/>
            <person name="Wei D."/>
            <person name="Dai S."/>
            <person name="Zhou R."/>
        </authorList>
    </citation>
    <scope>NUCLEOTIDE SEQUENCE [LARGE SCALE GENOMIC DNA]</scope>
    <source>
        <strain evidence="1">BV-YZ2020</strain>
    </source>
</reference>
<proteinExistence type="predicted"/>
<sequence length="157" mass="17139">MLDLGPCFPYASTSKVNDSILGWNPANCIVVAIRPAPLTSPWYISSVGLMSIVSISLIRVSPILVAIEQRWGEATVRARRKRVSRCITQSGGTPSPARAYAPSCGSGYCTGQSKMLLLSWAGGILGRVMMIMATDINIRHLIQDWELDKSNLKDLLF</sequence>
<dbReference type="Proteomes" id="UP000828941">
    <property type="component" value="Chromosome 5"/>
</dbReference>
<protein>
    <submittedName>
        <fullName evidence="1">Uncharacterized protein</fullName>
    </submittedName>
</protein>
<name>A0ACB9P7Z8_BAUVA</name>
<keyword evidence="2" id="KW-1185">Reference proteome</keyword>
<dbReference type="EMBL" id="CM039430">
    <property type="protein sequence ID" value="KAI4344875.1"/>
    <property type="molecule type" value="Genomic_DNA"/>
</dbReference>
<accession>A0ACB9P7Z8</accession>
<evidence type="ECO:0000313" key="1">
    <source>
        <dbReference type="EMBL" id="KAI4344875.1"/>
    </source>
</evidence>
<gene>
    <name evidence="1" type="ORF">L6164_012060</name>
</gene>